<dbReference type="InterPro" id="IPR002577">
    <property type="entry name" value="HTH_HxlR"/>
</dbReference>
<keyword evidence="6" id="KW-1185">Reference proteome</keyword>
<dbReference type="AlphaFoldDB" id="A0A1Q8QH97"/>
<dbReference type="InterPro" id="IPR036390">
    <property type="entry name" value="WH_DNA-bd_sf"/>
</dbReference>
<feature type="domain" description="HTH hxlR-type" evidence="4">
    <location>
        <begin position="9"/>
        <end position="106"/>
    </location>
</feature>
<evidence type="ECO:0000259" key="4">
    <source>
        <dbReference type="PROSITE" id="PS51118"/>
    </source>
</evidence>
<dbReference type="Proteomes" id="UP000186102">
    <property type="component" value="Unassembled WGS sequence"/>
</dbReference>
<keyword evidence="1" id="KW-0805">Transcription regulation</keyword>
<keyword evidence="3" id="KW-0804">Transcription</keyword>
<dbReference type="PANTHER" id="PTHR33204">
    <property type="entry name" value="TRANSCRIPTIONAL REGULATOR, MARR FAMILY"/>
    <property type="match status" value="1"/>
</dbReference>
<organism evidence="5 6">
    <name type="scientific">Desulfosporosinus metallidurans</name>
    <dbReference type="NCBI Taxonomy" id="1888891"/>
    <lineage>
        <taxon>Bacteria</taxon>
        <taxon>Bacillati</taxon>
        <taxon>Bacillota</taxon>
        <taxon>Clostridia</taxon>
        <taxon>Eubacteriales</taxon>
        <taxon>Desulfitobacteriaceae</taxon>
        <taxon>Desulfosporosinus</taxon>
    </lineage>
</organism>
<reference evidence="5 6" key="1">
    <citation type="submission" date="2016-09" db="EMBL/GenBank/DDBJ databases">
        <title>Complete genome of Desulfosporosinus sp. OL.</title>
        <authorList>
            <person name="Mardanov A."/>
            <person name="Beletsky A."/>
            <person name="Panova A."/>
            <person name="Karnachuk O."/>
            <person name="Ravin N."/>
        </authorList>
    </citation>
    <scope>NUCLEOTIDE SEQUENCE [LARGE SCALE GENOMIC DNA]</scope>
    <source>
        <strain evidence="5 6">OL</strain>
    </source>
</reference>
<gene>
    <name evidence="5" type="ORF">DSOL_4874</name>
</gene>
<dbReference type="EMBL" id="MLBF01000071">
    <property type="protein sequence ID" value="OLN26720.1"/>
    <property type="molecule type" value="Genomic_DNA"/>
</dbReference>
<dbReference type="GO" id="GO:0003677">
    <property type="term" value="F:DNA binding"/>
    <property type="evidence" value="ECO:0007669"/>
    <property type="project" value="UniProtKB-KW"/>
</dbReference>
<evidence type="ECO:0000313" key="5">
    <source>
        <dbReference type="EMBL" id="OLN26720.1"/>
    </source>
</evidence>
<keyword evidence="2" id="KW-0238">DNA-binding</keyword>
<dbReference type="InterPro" id="IPR036388">
    <property type="entry name" value="WH-like_DNA-bd_sf"/>
</dbReference>
<dbReference type="InterPro" id="IPR011991">
    <property type="entry name" value="ArsR-like_HTH"/>
</dbReference>
<dbReference type="OrthoDB" id="9791143at2"/>
<evidence type="ECO:0000313" key="6">
    <source>
        <dbReference type="Proteomes" id="UP000186102"/>
    </source>
</evidence>
<dbReference type="Pfam" id="PF01638">
    <property type="entry name" value="HxlR"/>
    <property type="match status" value="1"/>
</dbReference>
<dbReference type="Gene3D" id="1.10.10.10">
    <property type="entry name" value="Winged helix-like DNA-binding domain superfamily/Winged helix DNA-binding domain"/>
    <property type="match status" value="1"/>
</dbReference>
<evidence type="ECO:0000256" key="3">
    <source>
        <dbReference type="ARBA" id="ARBA00023163"/>
    </source>
</evidence>
<dbReference type="RefSeq" id="WP_075367142.1">
    <property type="nucleotide sequence ID" value="NZ_MLBF01000071.1"/>
</dbReference>
<name>A0A1Q8QH97_9FIRM</name>
<evidence type="ECO:0000256" key="1">
    <source>
        <dbReference type="ARBA" id="ARBA00023015"/>
    </source>
</evidence>
<dbReference type="STRING" id="1888891.DSOL_4874"/>
<accession>A0A1Q8QH97</accession>
<dbReference type="PROSITE" id="PS51118">
    <property type="entry name" value="HTH_HXLR"/>
    <property type="match status" value="1"/>
</dbReference>
<comment type="caution">
    <text evidence="5">The sequence shown here is derived from an EMBL/GenBank/DDBJ whole genome shotgun (WGS) entry which is preliminary data.</text>
</comment>
<proteinExistence type="predicted"/>
<dbReference type="PANTHER" id="PTHR33204:SF18">
    <property type="entry name" value="TRANSCRIPTIONAL REGULATORY PROTEIN"/>
    <property type="match status" value="1"/>
</dbReference>
<protein>
    <submittedName>
        <fullName evidence="5">Transcriptional regulator, HxlR family</fullName>
    </submittedName>
</protein>
<evidence type="ECO:0000256" key="2">
    <source>
        <dbReference type="ARBA" id="ARBA00023125"/>
    </source>
</evidence>
<dbReference type="SUPFAM" id="SSF46785">
    <property type="entry name" value="Winged helix' DNA-binding domain"/>
    <property type="match status" value="1"/>
</dbReference>
<dbReference type="CDD" id="cd00090">
    <property type="entry name" value="HTH_ARSR"/>
    <property type="match status" value="1"/>
</dbReference>
<sequence>MTRKYNHYCPVAFSLEVIGGKWSFPIIRDLLTKPQRFSDLLQYSSNITPKWLTLTLRQLEEAGIVAREEQLGHREVWYRLTPAGEDLRPVVEAMKEWGLRHAMRPPLPGEVVRPDLAIGTLTDSLNKRGRKLPQPATWLMCFTHGGTHVLSFDGDRWSTRKGEEADTDVKVTVSPEAWATFLAVKRSERDQFVQSMQLVGTPERVEEFLRTFVARK</sequence>